<organism evidence="1 2">
    <name type="scientific">Brassica cretica</name>
    <name type="common">Mustard</name>
    <dbReference type="NCBI Taxonomy" id="69181"/>
    <lineage>
        <taxon>Eukaryota</taxon>
        <taxon>Viridiplantae</taxon>
        <taxon>Streptophyta</taxon>
        <taxon>Embryophyta</taxon>
        <taxon>Tracheophyta</taxon>
        <taxon>Spermatophyta</taxon>
        <taxon>Magnoliopsida</taxon>
        <taxon>eudicotyledons</taxon>
        <taxon>Gunneridae</taxon>
        <taxon>Pentapetalae</taxon>
        <taxon>rosids</taxon>
        <taxon>malvids</taxon>
        <taxon>Brassicales</taxon>
        <taxon>Brassicaceae</taxon>
        <taxon>Brassiceae</taxon>
        <taxon>Brassica</taxon>
    </lineage>
</organism>
<accession>A0A8S9SBI8</accession>
<comment type="caution">
    <text evidence="1">The sequence shown here is derived from an EMBL/GenBank/DDBJ whole genome shotgun (WGS) entry which is preliminary data.</text>
</comment>
<proteinExistence type="predicted"/>
<sequence length="95" mass="9998">MEGSPYWKFSFSRGKGTVPGTGLGVLRSGEPGLPLIGRFRHGTRGITCALKSTGVAHSKQTSLRQDIAPMEKLWASDGGLETAEPGALAISKEEA</sequence>
<evidence type="ECO:0000313" key="1">
    <source>
        <dbReference type="EMBL" id="KAF3598668.1"/>
    </source>
</evidence>
<name>A0A8S9SBI8_BRACR</name>
<protein>
    <submittedName>
        <fullName evidence="1">Uncharacterized protein</fullName>
    </submittedName>
</protein>
<dbReference type="AlphaFoldDB" id="A0A8S9SBI8"/>
<evidence type="ECO:0000313" key="2">
    <source>
        <dbReference type="Proteomes" id="UP000712600"/>
    </source>
</evidence>
<gene>
    <name evidence="1" type="ORF">F2Q69_00035095</name>
</gene>
<dbReference type="EMBL" id="QGKX02000004">
    <property type="protein sequence ID" value="KAF3598668.1"/>
    <property type="molecule type" value="Genomic_DNA"/>
</dbReference>
<reference evidence="1" key="1">
    <citation type="submission" date="2019-12" db="EMBL/GenBank/DDBJ databases">
        <title>Genome sequencing and annotation of Brassica cretica.</title>
        <authorList>
            <person name="Studholme D.J."/>
            <person name="Sarris P."/>
        </authorList>
    </citation>
    <scope>NUCLEOTIDE SEQUENCE</scope>
    <source>
        <strain evidence="1">PFS-109/04</strain>
        <tissue evidence="1">Leaf</tissue>
    </source>
</reference>
<dbReference type="Proteomes" id="UP000712600">
    <property type="component" value="Unassembled WGS sequence"/>
</dbReference>